<sequence length="70" mass="7916">MRFEGQRGRAAEGKRRREEQSVRGQKQSRVGWLAKGPQEGVGQKQDGCGWTGRQAGKEGRDEPPPIWLIR</sequence>
<proteinExistence type="predicted"/>
<comment type="caution">
    <text evidence="2">The sequence shown here is derived from an EMBL/GenBank/DDBJ whole genome shotgun (WGS) entry which is preliminary data.</text>
</comment>
<evidence type="ECO:0000313" key="2">
    <source>
        <dbReference type="EMBL" id="KAK4297954.1"/>
    </source>
</evidence>
<gene>
    <name evidence="2" type="ORF">Pmani_029665</name>
</gene>
<evidence type="ECO:0000256" key="1">
    <source>
        <dbReference type="SAM" id="MobiDB-lite"/>
    </source>
</evidence>
<reference evidence="2" key="1">
    <citation type="submission" date="2023-11" db="EMBL/GenBank/DDBJ databases">
        <title>Genome assemblies of two species of porcelain crab, Petrolisthes cinctipes and Petrolisthes manimaculis (Anomura: Porcellanidae).</title>
        <authorList>
            <person name="Angst P."/>
        </authorList>
    </citation>
    <scope>NUCLEOTIDE SEQUENCE</scope>
    <source>
        <strain evidence="2">PB745_02</strain>
        <tissue evidence="2">Gill</tissue>
    </source>
</reference>
<organism evidence="2 3">
    <name type="scientific">Petrolisthes manimaculis</name>
    <dbReference type="NCBI Taxonomy" id="1843537"/>
    <lineage>
        <taxon>Eukaryota</taxon>
        <taxon>Metazoa</taxon>
        <taxon>Ecdysozoa</taxon>
        <taxon>Arthropoda</taxon>
        <taxon>Crustacea</taxon>
        <taxon>Multicrustacea</taxon>
        <taxon>Malacostraca</taxon>
        <taxon>Eumalacostraca</taxon>
        <taxon>Eucarida</taxon>
        <taxon>Decapoda</taxon>
        <taxon>Pleocyemata</taxon>
        <taxon>Anomura</taxon>
        <taxon>Galatheoidea</taxon>
        <taxon>Porcellanidae</taxon>
        <taxon>Petrolisthes</taxon>
    </lineage>
</organism>
<protein>
    <submittedName>
        <fullName evidence="2">Uncharacterized protein</fullName>
    </submittedName>
</protein>
<dbReference type="Proteomes" id="UP001292094">
    <property type="component" value="Unassembled WGS sequence"/>
</dbReference>
<feature type="compositionally biased region" description="Basic and acidic residues" evidence="1">
    <location>
        <begin position="1"/>
        <end position="21"/>
    </location>
</feature>
<evidence type="ECO:0000313" key="3">
    <source>
        <dbReference type="Proteomes" id="UP001292094"/>
    </source>
</evidence>
<keyword evidence="3" id="KW-1185">Reference proteome</keyword>
<dbReference type="EMBL" id="JAWZYT010003538">
    <property type="protein sequence ID" value="KAK4297954.1"/>
    <property type="molecule type" value="Genomic_DNA"/>
</dbReference>
<feature type="region of interest" description="Disordered" evidence="1">
    <location>
        <begin position="1"/>
        <end position="70"/>
    </location>
</feature>
<accession>A0AAE1NX75</accession>
<name>A0AAE1NX75_9EUCA</name>
<dbReference type="AlphaFoldDB" id="A0AAE1NX75"/>